<comment type="caution">
    <text evidence="2">The sequence shown here is derived from an EMBL/GenBank/DDBJ whole genome shotgun (WGS) entry which is preliminary data.</text>
</comment>
<feature type="domain" description="Type II secretion system protein GspG C-terminal" evidence="1">
    <location>
        <begin position="20"/>
        <end position="115"/>
    </location>
</feature>
<gene>
    <name evidence="2" type="ORF">ACFL27_03450</name>
</gene>
<reference evidence="2 3" key="1">
    <citation type="submission" date="2024-09" db="EMBL/GenBank/DDBJ databases">
        <title>Laminarin stimulates single cell rates of sulfate reduction while oxygen inhibits transcriptomic activity in coastal marine sediment.</title>
        <authorList>
            <person name="Lindsay M."/>
            <person name="Orcutt B."/>
            <person name="Emerson D."/>
            <person name="Stepanauskas R."/>
            <person name="D'Angelo T."/>
        </authorList>
    </citation>
    <scope>NUCLEOTIDE SEQUENCE [LARGE SCALE GENOMIC DNA]</scope>
    <source>
        <strain evidence="2">SAG AM-311-K15</strain>
    </source>
</reference>
<keyword evidence="3" id="KW-1185">Reference proteome</keyword>
<dbReference type="Proteomes" id="UP001594351">
    <property type="component" value="Unassembled WGS sequence"/>
</dbReference>
<dbReference type="InterPro" id="IPR013545">
    <property type="entry name" value="T2SS_protein-GspG_C"/>
</dbReference>
<protein>
    <submittedName>
        <fullName evidence="2">Type II secretion system protein GspG</fullName>
    </submittedName>
</protein>
<dbReference type="Gene3D" id="3.30.700.10">
    <property type="entry name" value="Glycoprotein, Type 4 Pilin"/>
    <property type="match status" value="1"/>
</dbReference>
<proteinExistence type="predicted"/>
<name>A0ABV6YSS5_UNCC1</name>
<evidence type="ECO:0000259" key="1">
    <source>
        <dbReference type="Pfam" id="PF08334"/>
    </source>
</evidence>
<dbReference type="SUPFAM" id="SSF54523">
    <property type="entry name" value="Pili subunits"/>
    <property type="match status" value="1"/>
</dbReference>
<sequence length="139" mass="15715">MIIAVIKWYYYPTPHVETISKVDAELDSLVAATWLYYRDCTPGPTVDGLAEKLCGRNPQKRPYIEWDHQRLNKQGDLLDPWGNPYQITITENGDIWARSAGPNGRLNDDDDKTRLKSFGISSDMISVAPLREASGFLIS</sequence>
<dbReference type="EMBL" id="JBHPBY010000028">
    <property type="protein sequence ID" value="MFC1849245.1"/>
    <property type="molecule type" value="Genomic_DNA"/>
</dbReference>
<evidence type="ECO:0000313" key="3">
    <source>
        <dbReference type="Proteomes" id="UP001594351"/>
    </source>
</evidence>
<organism evidence="2 3">
    <name type="scientific">candidate division CSSED10-310 bacterium</name>
    <dbReference type="NCBI Taxonomy" id="2855610"/>
    <lineage>
        <taxon>Bacteria</taxon>
        <taxon>Bacteria division CSSED10-310</taxon>
    </lineage>
</organism>
<dbReference type="InterPro" id="IPR045584">
    <property type="entry name" value="Pilin-like"/>
</dbReference>
<evidence type="ECO:0000313" key="2">
    <source>
        <dbReference type="EMBL" id="MFC1849245.1"/>
    </source>
</evidence>
<dbReference type="Pfam" id="PF08334">
    <property type="entry name" value="T2SSG"/>
    <property type="match status" value="1"/>
</dbReference>
<accession>A0ABV6YSS5</accession>